<proteinExistence type="predicted"/>
<protein>
    <submittedName>
        <fullName evidence="1">Uncharacterized protein</fullName>
    </submittedName>
</protein>
<dbReference type="Proteomes" id="UP001234178">
    <property type="component" value="Unassembled WGS sequence"/>
</dbReference>
<comment type="caution">
    <text evidence="1">The sequence shown here is derived from an EMBL/GenBank/DDBJ whole genome shotgun (WGS) entry which is preliminary data.</text>
</comment>
<organism evidence="1 2">
    <name type="scientific">Daphnia magna</name>
    <dbReference type="NCBI Taxonomy" id="35525"/>
    <lineage>
        <taxon>Eukaryota</taxon>
        <taxon>Metazoa</taxon>
        <taxon>Ecdysozoa</taxon>
        <taxon>Arthropoda</taxon>
        <taxon>Crustacea</taxon>
        <taxon>Branchiopoda</taxon>
        <taxon>Diplostraca</taxon>
        <taxon>Cladocera</taxon>
        <taxon>Anomopoda</taxon>
        <taxon>Daphniidae</taxon>
        <taxon>Daphnia</taxon>
    </lineage>
</organism>
<evidence type="ECO:0000313" key="2">
    <source>
        <dbReference type="Proteomes" id="UP001234178"/>
    </source>
</evidence>
<name>A0ABR0ACF4_9CRUS</name>
<reference evidence="1 2" key="1">
    <citation type="journal article" date="2023" name="Nucleic Acids Res.">
        <title>The hologenome of Daphnia magna reveals possible DNA methylation and microbiome-mediated evolution of the host genome.</title>
        <authorList>
            <person name="Chaturvedi A."/>
            <person name="Li X."/>
            <person name="Dhandapani V."/>
            <person name="Marshall H."/>
            <person name="Kissane S."/>
            <person name="Cuenca-Cambronero M."/>
            <person name="Asole G."/>
            <person name="Calvet F."/>
            <person name="Ruiz-Romero M."/>
            <person name="Marangio P."/>
            <person name="Guigo R."/>
            <person name="Rago D."/>
            <person name="Mirbahai L."/>
            <person name="Eastwood N."/>
            <person name="Colbourne J.K."/>
            <person name="Zhou J."/>
            <person name="Mallon E."/>
            <person name="Orsini L."/>
        </authorList>
    </citation>
    <scope>NUCLEOTIDE SEQUENCE [LARGE SCALE GENOMIC DNA]</scope>
    <source>
        <strain evidence="1">LRV0_1</strain>
    </source>
</reference>
<dbReference type="EMBL" id="JAOYFB010000037">
    <property type="protein sequence ID" value="KAK4022811.1"/>
    <property type="molecule type" value="Genomic_DNA"/>
</dbReference>
<accession>A0ABR0ACF4</accession>
<sequence length="160" mass="18788">MVIKLRAGYQGIVNKWWVSFNFVPPCQVQQQERVHTSSVQCNNIICDENLRVPTVIRRTPNERNLVWHYSNVELGRKEPALSRPCLRGSPPEYALHQDFYSRYCGSTANWIDHPIAIEIVRTRPTYDEKCSIQIGERCNEFRISNRYKARSVRQNYCSIL</sequence>
<evidence type="ECO:0000313" key="1">
    <source>
        <dbReference type="EMBL" id="KAK4022811.1"/>
    </source>
</evidence>
<gene>
    <name evidence="1" type="ORF">OUZ56_008258</name>
</gene>
<keyword evidence="2" id="KW-1185">Reference proteome</keyword>